<dbReference type="Proteomes" id="UP000468650">
    <property type="component" value="Unassembled WGS sequence"/>
</dbReference>
<evidence type="ECO:0000256" key="1">
    <source>
        <dbReference type="ARBA" id="ARBA00004651"/>
    </source>
</evidence>
<reference evidence="9 10" key="1">
    <citation type="submission" date="2019-09" db="EMBL/GenBank/DDBJ databases">
        <title>Genomes of family Cryomorphaceae.</title>
        <authorList>
            <person name="Bowman J.P."/>
        </authorList>
    </citation>
    <scope>NUCLEOTIDE SEQUENCE [LARGE SCALE GENOMIC DNA]</scope>
    <source>
        <strain evidence="9 10">LMG 25704</strain>
    </source>
</reference>
<keyword evidence="3 6" id="KW-0812">Transmembrane</keyword>
<feature type="transmembrane region" description="Helical" evidence="6">
    <location>
        <begin position="7"/>
        <end position="25"/>
    </location>
</feature>
<dbReference type="PANTHER" id="PTHR30619:SF1">
    <property type="entry name" value="RECOMBINATION PROTEIN 2"/>
    <property type="match status" value="1"/>
</dbReference>
<evidence type="ECO:0000256" key="4">
    <source>
        <dbReference type="ARBA" id="ARBA00022989"/>
    </source>
</evidence>
<evidence type="ECO:0000313" key="9">
    <source>
        <dbReference type="EMBL" id="KAB2810031.1"/>
    </source>
</evidence>
<sequence>MKLNFEPFRLGPWVCMLMLGCYLHFELHFSVQWWMLIPSLITLSSFHRLPLELGWVWTVTSGFLCVVAGLTLAQYHTPSLLPKGDYVGIVEVKTSGKERGKRLEFRAEDLELAVDVTILADSTCTLQPGNTVHVEGWNSGFTKAVYPYQFDERRFARVRGISAKVFVKNLRVLDTSVQMSTRQVLLERVANWPVSERARAFYSAMLLGDKSKIDSDDKQAFATSGLVHVLAVSGLHVGLIALFLERISSVFKRLRRVRTRIVRTLFVLMGIWGFVWLSGMGVSVVRAGMLFTFVQVARMTGRRGVTAEAVWFAAALLICLNPITIFDLGFQLSFAAVFGIVYGHSMVEAKLRIIELPKAVRFILSSASVSLWAQWATSAITLYHFHQFPTYFLLSNVLMLPLMPVLLILGILLLLMDLSGTSISLIWWLADTLVEWFFMGVTWLSSLPGALISPIYISSSMALAIAVGFALVIISIRKKWKYAVVVAVLLPLVFLPVDVDHEIWIHQHKQEMAVEIEREGVSTLFVAEPQVYERLRFISEKWRGSRGVDSMRLRLLPLLKSPTDSDYYTNDLESLILE</sequence>
<dbReference type="PANTHER" id="PTHR30619">
    <property type="entry name" value="DNA INTERNALIZATION/COMPETENCE PROTEIN COMEC/REC2"/>
    <property type="match status" value="1"/>
</dbReference>
<accession>A0A6N6RFX2</accession>
<dbReference type="NCBIfam" id="TIGR00360">
    <property type="entry name" value="ComEC_N-term"/>
    <property type="match status" value="1"/>
</dbReference>
<evidence type="ECO:0000259" key="8">
    <source>
        <dbReference type="Pfam" id="PF13567"/>
    </source>
</evidence>
<dbReference type="InterPro" id="IPR025405">
    <property type="entry name" value="DUF4131"/>
</dbReference>
<evidence type="ECO:0000256" key="2">
    <source>
        <dbReference type="ARBA" id="ARBA00022475"/>
    </source>
</evidence>
<dbReference type="AlphaFoldDB" id="A0A6N6RFX2"/>
<feature type="domain" description="DUF4131" evidence="8">
    <location>
        <begin position="29"/>
        <end position="169"/>
    </location>
</feature>
<keyword evidence="2" id="KW-1003">Cell membrane</keyword>
<keyword evidence="4 6" id="KW-1133">Transmembrane helix</keyword>
<dbReference type="Pfam" id="PF03772">
    <property type="entry name" value="Competence"/>
    <property type="match status" value="1"/>
</dbReference>
<feature type="domain" description="ComEC/Rec2-related protein" evidence="7">
    <location>
        <begin position="205"/>
        <end position="478"/>
    </location>
</feature>
<feature type="transmembrane region" description="Helical" evidence="6">
    <location>
        <begin position="362"/>
        <end position="385"/>
    </location>
</feature>
<evidence type="ECO:0000256" key="6">
    <source>
        <dbReference type="SAM" id="Phobius"/>
    </source>
</evidence>
<dbReference type="InterPro" id="IPR004477">
    <property type="entry name" value="ComEC_N"/>
</dbReference>
<feature type="transmembrane region" description="Helical" evidence="6">
    <location>
        <begin position="54"/>
        <end position="75"/>
    </location>
</feature>
<protein>
    <submittedName>
        <fullName evidence="9">ComEC family competence protein</fullName>
    </submittedName>
</protein>
<comment type="caution">
    <text evidence="9">The sequence shown here is derived from an EMBL/GenBank/DDBJ whole genome shotgun (WGS) entry which is preliminary data.</text>
</comment>
<comment type="subcellular location">
    <subcellularLocation>
        <location evidence="1">Cell membrane</location>
        <topology evidence="1">Multi-pass membrane protein</topology>
    </subcellularLocation>
</comment>
<evidence type="ECO:0000256" key="3">
    <source>
        <dbReference type="ARBA" id="ARBA00022692"/>
    </source>
</evidence>
<dbReference type="EMBL" id="WBVO01000006">
    <property type="protein sequence ID" value="KAB2810031.1"/>
    <property type="molecule type" value="Genomic_DNA"/>
</dbReference>
<dbReference type="OrthoDB" id="9761531at2"/>
<name>A0A6N6RFX2_9FLAO</name>
<evidence type="ECO:0000256" key="5">
    <source>
        <dbReference type="ARBA" id="ARBA00023136"/>
    </source>
</evidence>
<feature type="transmembrane region" description="Helical" evidence="6">
    <location>
        <begin position="451"/>
        <end position="473"/>
    </location>
</feature>
<dbReference type="GO" id="GO:0005886">
    <property type="term" value="C:plasma membrane"/>
    <property type="evidence" value="ECO:0007669"/>
    <property type="project" value="UniProtKB-SubCell"/>
</dbReference>
<dbReference type="InterPro" id="IPR052159">
    <property type="entry name" value="Competence_DNA_uptake"/>
</dbReference>
<feature type="transmembrane region" description="Helical" evidence="6">
    <location>
        <begin position="425"/>
        <end position="445"/>
    </location>
</feature>
<evidence type="ECO:0000259" key="7">
    <source>
        <dbReference type="Pfam" id="PF03772"/>
    </source>
</evidence>
<organism evidence="9 10">
    <name type="scientific">Phaeocystidibacter luteus</name>
    <dbReference type="NCBI Taxonomy" id="911197"/>
    <lineage>
        <taxon>Bacteria</taxon>
        <taxon>Pseudomonadati</taxon>
        <taxon>Bacteroidota</taxon>
        <taxon>Flavobacteriia</taxon>
        <taxon>Flavobacteriales</taxon>
        <taxon>Phaeocystidibacteraceae</taxon>
        <taxon>Phaeocystidibacter</taxon>
    </lineage>
</organism>
<proteinExistence type="predicted"/>
<dbReference type="PROSITE" id="PS51257">
    <property type="entry name" value="PROKAR_LIPOPROTEIN"/>
    <property type="match status" value="1"/>
</dbReference>
<feature type="transmembrane region" description="Helical" evidence="6">
    <location>
        <begin position="265"/>
        <end position="289"/>
    </location>
</feature>
<evidence type="ECO:0000313" key="10">
    <source>
        <dbReference type="Proteomes" id="UP000468650"/>
    </source>
</evidence>
<feature type="transmembrane region" description="Helical" evidence="6">
    <location>
        <begin position="391"/>
        <end position="413"/>
    </location>
</feature>
<dbReference type="RefSeq" id="WP_151667532.1">
    <property type="nucleotide sequence ID" value="NZ_WBVO01000006.1"/>
</dbReference>
<feature type="transmembrane region" description="Helical" evidence="6">
    <location>
        <begin position="309"/>
        <end position="342"/>
    </location>
</feature>
<feature type="transmembrane region" description="Helical" evidence="6">
    <location>
        <begin position="225"/>
        <end position="244"/>
    </location>
</feature>
<keyword evidence="5 6" id="KW-0472">Membrane</keyword>
<gene>
    <name evidence="9" type="ORF">F8C67_09135</name>
</gene>
<keyword evidence="10" id="KW-1185">Reference proteome</keyword>
<dbReference type="Pfam" id="PF13567">
    <property type="entry name" value="DUF4131"/>
    <property type="match status" value="1"/>
</dbReference>